<dbReference type="EMBL" id="JAHLQT010024345">
    <property type="protein sequence ID" value="KAG7165308.1"/>
    <property type="molecule type" value="Genomic_DNA"/>
</dbReference>
<name>A0A8J5MVE4_HOMAM</name>
<evidence type="ECO:0000313" key="2">
    <source>
        <dbReference type="EMBL" id="KAG7165308.1"/>
    </source>
</evidence>
<feature type="region of interest" description="Disordered" evidence="1">
    <location>
        <begin position="232"/>
        <end position="407"/>
    </location>
</feature>
<evidence type="ECO:0000313" key="3">
    <source>
        <dbReference type="Proteomes" id="UP000747542"/>
    </source>
</evidence>
<organism evidence="2 3">
    <name type="scientific">Homarus americanus</name>
    <name type="common">American lobster</name>
    <dbReference type="NCBI Taxonomy" id="6706"/>
    <lineage>
        <taxon>Eukaryota</taxon>
        <taxon>Metazoa</taxon>
        <taxon>Ecdysozoa</taxon>
        <taxon>Arthropoda</taxon>
        <taxon>Crustacea</taxon>
        <taxon>Multicrustacea</taxon>
        <taxon>Malacostraca</taxon>
        <taxon>Eumalacostraca</taxon>
        <taxon>Eucarida</taxon>
        <taxon>Decapoda</taxon>
        <taxon>Pleocyemata</taxon>
        <taxon>Astacidea</taxon>
        <taxon>Nephropoidea</taxon>
        <taxon>Nephropidae</taxon>
        <taxon>Homarus</taxon>
    </lineage>
</organism>
<dbReference type="Proteomes" id="UP000747542">
    <property type="component" value="Unassembled WGS sequence"/>
</dbReference>
<reference evidence="2" key="1">
    <citation type="journal article" date="2021" name="Sci. Adv.">
        <title>The American lobster genome reveals insights on longevity, neural, and immune adaptations.</title>
        <authorList>
            <person name="Polinski J.M."/>
            <person name="Zimin A.V."/>
            <person name="Clark K.F."/>
            <person name="Kohn A.B."/>
            <person name="Sadowski N."/>
            <person name="Timp W."/>
            <person name="Ptitsyn A."/>
            <person name="Khanna P."/>
            <person name="Romanova D.Y."/>
            <person name="Williams P."/>
            <person name="Greenwood S.J."/>
            <person name="Moroz L.L."/>
            <person name="Walt D.R."/>
            <person name="Bodnar A.G."/>
        </authorList>
    </citation>
    <scope>NUCLEOTIDE SEQUENCE</scope>
    <source>
        <strain evidence="2">GMGI-L3</strain>
    </source>
</reference>
<feature type="non-terminal residue" evidence="2">
    <location>
        <position position="1"/>
    </location>
</feature>
<sequence length="431" mass="48469">RPNKRPPRRRPYCACHRRQPCCFDFNCEEVMRVCHSVNGIPGYDTGDPKTLLCLFSERRPRPRLTTRDEDAAIIVAIQNNPFSDAVAIREALHLDVCPPIVRYDRAHIYEVARSGRVTLNMLHQHGQSSASVFDGQQHLRLLSNPELVTNNVSSMQGRLQAVIDKEGGWIRLVSSGLPWPGLHWFGLLKSVLVYSGLFYSGLIYSGLVYCGLDCPQPLCHSGSRLHNNEYHSITPTTTMTHPNPTPLPPLKPALTLNHYQKPPNPQLPVPVPTLTPNHQQDPPQHYTTTRTRPSTTPPPGPAPTPNHHPERGKTYTTTRTRPTLHLHHSQPCQAHPYNTTRTRPNPTPLPPGLAPILHQHHHHHHHHPYQSPPQPYTTTRNHSNPTPPLPEPTPTLHHNQGLPQPYITTTTTTFTRTQPNHKPRPGLASTP</sequence>
<feature type="compositionally biased region" description="Pro residues" evidence="1">
    <location>
        <begin position="262"/>
        <end position="273"/>
    </location>
</feature>
<dbReference type="AlphaFoldDB" id="A0A8J5MVE4"/>
<protein>
    <submittedName>
        <fullName evidence="2">Uncharacterized protein</fullName>
    </submittedName>
</protein>
<evidence type="ECO:0000256" key="1">
    <source>
        <dbReference type="SAM" id="MobiDB-lite"/>
    </source>
</evidence>
<feature type="compositionally biased region" description="Pro residues" evidence="1">
    <location>
        <begin position="295"/>
        <end position="306"/>
    </location>
</feature>
<accession>A0A8J5MVE4</accession>
<feature type="compositionally biased region" description="Basic residues" evidence="1">
    <location>
        <begin position="358"/>
        <end position="368"/>
    </location>
</feature>
<proteinExistence type="predicted"/>
<gene>
    <name evidence="2" type="ORF">Hamer_G007101</name>
</gene>
<keyword evidence="3" id="KW-1185">Reference proteome</keyword>
<comment type="caution">
    <text evidence="2">The sequence shown here is derived from an EMBL/GenBank/DDBJ whole genome shotgun (WGS) entry which is preliminary data.</text>
</comment>